<dbReference type="OrthoDB" id="7354362at2"/>
<sequence>MTTEEQFPEFSNSPDGITSPRIRRLLDYWYSKRHGNALPRRDDIDPGEIRDLLPNLVLVDIEQPFRIRYRLVGTRVADFNRIDFTGRYLDELRWDGQGRYTRAYQLASTAREPVFGFDSWPLARDHTGRSEIVLLPLSADGKRVDRCIGLEDFLFPEHQLLKQDYLETERDTGRNS</sequence>
<keyword evidence="2" id="KW-1185">Reference proteome</keyword>
<protein>
    <submittedName>
        <fullName evidence="1">PAS domain-containing protein</fullName>
    </submittedName>
</protein>
<organism evidence="1 2">
    <name type="scientific">Dongia mobilis</name>
    <dbReference type="NCBI Taxonomy" id="578943"/>
    <lineage>
        <taxon>Bacteria</taxon>
        <taxon>Pseudomonadati</taxon>
        <taxon>Pseudomonadota</taxon>
        <taxon>Alphaproteobacteria</taxon>
        <taxon>Rhodospirillales</taxon>
        <taxon>Dongiaceae</taxon>
        <taxon>Dongia</taxon>
    </lineage>
</organism>
<accession>A0A4R6WKX7</accession>
<proteinExistence type="predicted"/>
<evidence type="ECO:0000313" key="2">
    <source>
        <dbReference type="Proteomes" id="UP000295783"/>
    </source>
</evidence>
<dbReference type="AlphaFoldDB" id="A0A4R6WKX7"/>
<name>A0A4R6WKX7_9PROT</name>
<comment type="caution">
    <text evidence="1">The sequence shown here is derived from an EMBL/GenBank/DDBJ whole genome shotgun (WGS) entry which is preliminary data.</text>
</comment>
<evidence type="ECO:0000313" key="1">
    <source>
        <dbReference type="EMBL" id="TDQ78493.1"/>
    </source>
</evidence>
<gene>
    <name evidence="1" type="ORF">A8950_3548</name>
</gene>
<dbReference type="RefSeq" id="WP_133614988.1">
    <property type="nucleotide sequence ID" value="NZ_SNYW01000013.1"/>
</dbReference>
<reference evidence="1 2" key="1">
    <citation type="submission" date="2019-03" db="EMBL/GenBank/DDBJ databases">
        <title>Genomic Encyclopedia of Type Strains, Phase III (KMG-III): the genomes of soil and plant-associated and newly described type strains.</title>
        <authorList>
            <person name="Whitman W."/>
        </authorList>
    </citation>
    <scope>NUCLEOTIDE SEQUENCE [LARGE SCALE GENOMIC DNA]</scope>
    <source>
        <strain evidence="1 2">CGMCC 1.7660</strain>
    </source>
</reference>
<dbReference type="InterPro" id="IPR009922">
    <property type="entry name" value="DUF1457"/>
</dbReference>
<dbReference type="Proteomes" id="UP000295783">
    <property type="component" value="Unassembled WGS sequence"/>
</dbReference>
<dbReference type="Pfam" id="PF07310">
    <property type="entry name" value="PAS_5"/>
    <property type="match status" value="1"/>
</dbReference>
<dbReference type="EMBL" id="SNYW01000013">
    <property type="protein sequence ID" value="TDQ78493.1"/>
    <property type="molecule type" value="Genomic_DNA"/>
</dbReference>